<keyword evidence="1" id="KW-0472">Membrane</keyword>
<evidence type="ECO:0008006" key="4">
    <source>
        <dbReference type="Google" id="ProtNLM"/>
    </source>
</evidence>
<reference evidence="2 3" key="1">
    <citation type="submission" date="2020-12" db="EMBL/GenBank/DDBJ databases">
        <title>Oil enriched cultivation method for isolating marine PHA-producing bacteria.</title>
        <authorList>
            <person name="Zheng W."/>
            <person name="Yu S."/>
            <person name="Huang Y."/>
        </authorList>
    </citation>
    <scope>NUCLEOTIDE SEQUENCE [LARGE SCALE GENOMIC DNA]</scope>
    <source>
        <strain evidence="2 3">SY-2-6</strain>
    </source>
</reference>
<proteinExistence type="predicted"/>
<comment type="caution">
    <text evidence="2">The sequence shown here is derived from an EMBL/GenBank/DDBJ whole genome shotgun (WGS) entry which is preliminary data.</text>
</comment>
<gene>
    <name evidence="2" type="ORF">JF544_18790</name>
</gene>
<evidence type="ECO:0000313" key="2">
    <source>
        <dbReference type="EMBL" id="MBN8237295.1"/>
    </source>
</evidence>
<protein>
    <recommendedName>
        <fullName evidence="4">DUF2393 domain-containing protein</fullName>
    </recommendedName>
</protein>
<keyword evidence="1" id="KW-0812">Transmembrane</keyword>
<sequence length="231" mass="26966">MNYIPSVMSLLTIAKDEKTGILTGFGWAELINLFLLLIALITVYVAIKQLQVNDSPRIMITNTNVKFSTKSLEDNYIKVAFKNYGNGVCLDAIFITKETRQNKEKRFHFSKPARQIETSETRDLSVNLSFDSIGSEFTFLLIYKDFFGKDYIAGDVLEGNIDNSSQLERFAKPAKVLRFYHWDKWKYKLWMKQAIKQRNTYLAKEYEKRKQLSDAFNDGNYNINDNFRPKE</sequence>
<organism evidence="2 3">
    <name type="scientific">Halobacillus kuroshimensis</name>
    <dbReference type="NCBI Taxonomy" id="302481"/>
    <lineage>
        <taxon>Bacteria</taxon>
        <taxon>Bacillati</taxon>
        <taxon>Bacillota</taxon>
        <taxon>Bacilli</taxon>
        <taxon>Bacillales</taxon>
        <taxon>Bacillaceae</taxon>
        <taxon>Halobacillus</taxon>
    </lineage>
</organism>
<dbReference type="Proteomes" id="UP000663970">
    <property type="component" value="Unassembled WGS sequence"/>
</dbReference>
<dbReference type="RefSeq" id="WP_206936125.1">
    <property type="nucleotide sequence ID" value="NZ_JAEKJY010000008.1"/>
</dbReference>
<keyword evidence="3" id="KW-1185">Reference proteome</keyword>
<feature type="transmembrane region" description="Helical" evidence="1">
    <location>
        <begin position="25"/>
        <end position="47"/>
    </location>
</feature>
<accession>A0ABS3E121</accession>
<name>A0ABS3E121_9BACI</name>
<evidence type="ECO:0000256" key="1">
    <source>
        <dbReference type="SAM" id="Phobius"/>
    </source>
</evidence>
<evidence type="ECO:0000313" key="3">
    <source>
        <dbReference type="Proteomes" id="UP000663970"/>
    </source>
</evidence>
<keyword evidence="1" id="KW-1133">Transmembrane helix</keyword>
<dbReference type="EMBL" id="JAEKJY010000008">
    <property type="protein sequence ID" value="MBN8237295.1"/>
    <property type="molecule type" value="Genomic_DNA"/>
</dbReference>